<feature type="region of interest" description="Disordered" evidence="1">
    <location>
        <begin position="133"/>
        <end position="162"/>
    </location>
</feature>
<feature type="region of interest" description="Disordered" evidence="1">
    <location>
        <begin position="1"/>
        <end position="20"/>
    </location>
</feature>
<dbReference type="EMBL" id="JACAGB010000041">
    <property type="protein sequence ID" value="KAF6287278.1"/>
    <property type="molecule type" value="Genomic_DNA"/>
</dbReference>
<dbReference type="Proteomes" id="UP000558488">
    <property type="component" value="Unassembled WGS sequence"/>
</dbReference>
<name>A0A7J7SFY8_PIPKU</name>
<proteinExistence type="predicted"/>
<reference evidence="2 3" key="1">
    <citation type="journal article" date="2020" name="Nature">
        <title>Six reference-quality genomes reveal evolution of bat adaptations.</title>
        <authorList>
            <person name="Jebb D."/>
            <person name="Huang Z."/>
            <person name="Pippel M."/>
            <person name="Hughes G.M."/>
            <person name="Lavrichenko K."/>
            <person name="Devanna P."/>
            <person name="Winkler S."/>
            <person name="Jermiin L.S."/>
            <person name="Skirmuntt E.C."/>
            <person name="Katzourakis A."/>
            <person name="Burkitt-Gray L."/>
            <person name="Ray D.A."/>
            <person name="Sullivan K.A.M."/>
            <person name="Roscito J.G."/>
            <person name="Kirilenko B.M."/>
            <person name="Davalos L.M."/>
            <person name="Corthals A.P."/>
            <person name="Power M.L."/>
            <person name="Jones G."/>
            <person name="Ransome R.D."/>
            <person name="Dechmann D.K.N."/>
            <person name="Locatelli A.G."/>
            <person name="Puechmaille S.J."/>
            <person name="Fedrigo O."/>
            <person name="Jarvis E.D."/>
            <person name="Hiller M."/>
            <person name="Vernes S.C."/>
            <person name="Myers E.W."/>
            <person name="Teeling E.C."/>
        </authorList>
    </citation>
    <scope>NUCLEOTIDE SEQUENCE [LARGE SCALE GENOMIC DNA]</scope>
    <source>
        <strain evidence="2">MPipKuh1</strain>
        <tissue evidence="2">Flight muscle</tissue>
    </source>
</reference>
<organism evidence="2 3">
    <name type="scientific">Pipistrellus kuhlii</name>
    <name type="common">Kuhl's pipistrelle</name>
    <dbReference type="NCBI Taxonomy" id="59472"/>
    <lineage>
        <taxon>Eukaryota</taxon>
        <taxon>Metazoa</taxon>
        <taxon>Chordata</taxon>
        <taxon>Craniata</taxon>
        <taxon>Vertebrata</taxon>
        <taxon>Euteleostomi</taxon>
        <taxon>Mammalia</taxon>
        <taxon>Eutheria</taxon>
        <taxon>Laurasiatheria</taxon>
        <taxon>Chiroptera</taxon>
        <taxon>Yangochiroptera</taxon>
        <taxon>Vespertilionidae</taxon>
        <taxon>Pipistrellus</taxon>
    </lineage>
</organism>
<protein>
    <submittedName>
        <fullName evidence="2">Uncharacterized protein</fullName>
    </submittedName>
</protein>
<keyword evidence="3" id="KW-1185">Reference proteome</keyword>
<accession>A0A7J7SFY8</accession>
<gene>
    <name evidence="2" type="ORF">mPipKuh1_009970</name>
</gene>
<evidence type="ECO:0000313" key="2">
    <source>
        <dbReference type="EMBL" id="KAF6287278.1"/>
    </source>
</evidence>
<comment type="caution">
    <text evidence="2">The sequence shown here is derived from an EMBL/GenBank/DDBJ whole genome shotgun (WGS) entry which is preliminary data.</text>
</comment>
<feature type="region of interest" description="Disordered" evidence="1">
    <location>
        <begin position="54"/>
        <end position="113"/>
    </location>
</feature>
<sequence>MVAPPFPLSHTHTLTNPLAPTHSPNKCTHHTRPLPHEVTWPLCKLCPPHRKVFPKEQPPPGAMKNQSCKGEEGARERGVWRRQGRRVQGGQGRKGGESHDPCPTLRVLSPPPPTHAPGLAAWLVSGLRMPLAQGMSTGHLPPGTRVSEGHKRQRPWPKGTLV</sequence>
<dbReference type="AlphaFoldDB" id="A0A7J7SFY8"/>
<feature type="compositionally biased region" description="Polar residues" evidence="1">
    <location>
        <begin position="10"/>
        <end position="20"/>
    </location>
</feature>
<evidence type="ECO:0000256" key="1">
    <source>
        <dbReference type="SAM" id="MobiDB-lite"/>
    </source>
</evidence>
<evidence type="ECO:0000313" key="3">
    <source>
        <dbReference type="Proteomes" id="UP000558488"/>
    </source>
</evidence>
<feature type="compositionally biased region" description="Basic and acidic residues" evidence="1">
    <location>
        <begin position="69"/>
        <end position="79"/>
    </location>
</feature>